<dbReference type="AlphaFoldDB" id="A0A502CS16"/>
<sequence length="128" mass="14221">MLKRNGGFRPLADIQEPEQTLAMTTYAEVDPIIDAWAQVTVKKLFTEWADQPARFAYLPGLRPFECFQISIDPPIAGRVAVLARSVDTDDDSEFEQHWEGTTNALPALLEAATATVRLWVNRSTANGS</sequence>
<proteinExistence type="predicted"/>
<name>A0A502CS16_9SPHN</name>
<comment type="caution">
    <text evidence="1">The sequence shown here is derived from an EMBL/GenBank/DDBJ whole genome shotgun (WGS) entry which is preliminary data.</text>
</comment>
<keyword evidence="2" id="KW-1185">Reference proteome</keyword>
<evidence type="ECO:0000313" key="2">
    <source>
        <dbReference type="Proteomes" id="UP000318413"/>
    </source>
</evidence>
<dbReference type="EMBL" id="RCZK01000001">
    <property type="protein sequence ID" value="TPG15464.1"/>
    <property type="molecule type" value="Genomic_DNA"/>
</dbReference>
<accession>A0A502CS16</accession>
<protein>
    <submittedName>
        <fullName evidence="1">Uncharacterized protein</fullName>
    </submittedName>
</protein>
<gene>
    <name evidence="1" type="ORF">EAH84_01255</name>
</gene>
<organism evidence="1 2">
    <name type="scientific">Sphingomonas oligophenolica</name>
    <dbReference type="NCBI Taxonomy" id="301154"/>
    <lineage>
        <taxon>Bacteria</taxon>
        <taxon>Pseudomonadati</taxon>
        <taxon>Pseudomonadota</taxon>
        <taxon>Alphaproteobacteria</taxon>
        <taxon>Sphingomonadales</taxon>
        <taxon>Sphingomonadaceae</taxon>
        <taxon>Sphingomonas</taxon>
    </lineage>
</organism>
<reference evidence="1 2" key="1">
    <citation type="journal article" date="2019" name="Environ. Microbiol.">
        <title>Species interactions and distinct microbial communities in high Arctic permafrost affected cryosols are associated with the CH4 and CO2 gas fluxes.</title>
        <authorList>
            <person name="Altshuler I."/>
            <person name="Hamel J."/>
            <person name="Turney S."/>
            <person name="Magnuson E."/>
            <person name="Levesque R."/>
            <person name="Greer C."/>
            <person name="Whyte L.G."/>
        </authorList>
    </citation>
    <scope>NUCLEOTIDE SEQUENCE [LARGE SCALE GENOMIC DNA]</scope>
    <source>
        <strain evidence="1 2">S5.1</strain>
    </source>
</reference>
<evidence type="ECO:0000313" key="1">
    <source>
        <dbReference type="EMBL" id="TPG15464.1"/>
    </source>
</evidence>
<dbReference type="Proteomes" id="UP000318413">
    <property type="component" value="Unassembled WGS sequence"/>
</dbReference>